<name>A0A078A2L9_STYLE</name>
<feature type="domain" description="Glycosyltransferase 2-like" evidence="2">
    <location>
        <begin position="350"/>
        <end position="485"/>
    </location>
</feature>
<evidence type="ECO:0000313" key="3">
    <source>
        <dbReference type="EMBL" id="CDW75029.1"/>
    </source>
</evidence>
<evidence type="ECO:0000259" key="2">
    <source>
        <dbReference type="Pfam" id="PF00535"/>
    </source>
</evidence>
<dbReference type="Pfam" id="PF00535">
    <property type="entry name" value="Glycos_transf_2"/>
    <property type="match status" value="1"/>
</dbReference>
<keyword evidence="4" id="KW-1185">Reference proteome</keyword>
<dbReference type="PANTHER" id="PTHR22916:SF3">
    <property type="entry name" value="UDP-GLCNAC:BETAGAL BETA-1,3-N-ACETYLGLUCOSAMINYLTRANSFERASE-LIKE PROTEIN 1"/>
    <property type="match status" value="1"/>
</dbReference>
<feature type="signal peptide" evidence="1">
    <location>
        <begin position="1"/>
        <end position="22"/>
    </location>
</feature>
<dbReference type="PANTHER" id="PTHR22916">
    <property type="entry name" value="GLYCOSYLTRANSFERASE"/>
    <property type="match status" value="1"/>
</dbReference>
<organism evidence="3 4">
    <name type="scientific">Stylonychia lemnae</name>
    <name type="common">Ciliate</name>
    <dbReference type="NCBI Taxonomy" id="5949"/>
    <lineage>
        <taxon>Eukaryota</taxon>
        <taxon>Sar</taxon>
        <taxon>Alveolata</taxon>
        <taxon>Ciliophora</taxon>
        <taxon>Intramacronucleata</taxon>
        <taxon>Spirotrichea</taxon>
        <taxon>Stichotrichia</taxon>
        <taxon>Sporadotrichida</taxon>
        <taxon>Oxytrichidae</taxon>
        <taxon>Stylonychinae</taxon>
        <taxon>Stylonychia</taxon>
    </lineage>
</organism>
<dbReference type="SUPFAM" id="SSF53448">
    <property type="entry name" value="Nucleotide-diphospho-sugar transferases"/>
    <property type="match status" value="1"/>
</dbReference>
<dbReference type="InterPro" id="IPR029044">
    <property type="entry name" value="Nucleotide-diphossugar_trans"/>
</dbReference>
<evidence type="ECO:0000313" key="4">
    <source>
        <dbReference type="Proteomes" id="UP000039865"/>
    </source>
</evidence>
<dbReference type="CDD" id="cd00761">
    <property type="entry name" value="Glyco_tranf_GTA_type"/>
    <property type="match status" value="1"/>
</dbReference>
<dbReference type="EMBL" id="CCKQ01003889">
    <property type="protein sequence ID" value="CDW75029.1"/>
    <property type="molecule type" value="Genomic_DNA"/>
</dbReference>
<dbReference type="GO" id="GO:0016758">
    <property type="term" value="F:hexosyltransferase activity"/>
    <property type="evidence" value="ECO:0007669"/>
    <property type="project" value="UniProtKB-ARBA"/>
</dbReference>
<protein>
    <recommendedName>
        <fullName evidence="2">Glycosyltransferase 2-like domain-containing protein</fullName>
    </recommendedName>
</protein>
<sequence>MLAQYFFFTAFLFLIMTKISKQLSISQDIVQKDLITILIYGDASIDDIDRQLNYTLPLQKHEFEVIVAIKNKSMVDMINPLYKNEEKIKFIENQDVDDFAKILQAHFNNIQGEYIVLIQAKTQSKINRTKEQLTQMKTYNCNVSVTDLEIINEADEVLDNSYLIDIDYTRNLDLILFSEDFRFYATLLISKAYLGQILISQPSINKYDAIQRIVKDGDIHMVNTSLVQMTFKQYQEMLFQDTIMRPQQDHIKYMHYNSHLNRINIKIQTVQFSKLLNCSFDYLLCDEDTMSLVGYLIMHSYLTDNLRDPFNSSSSGFLQTDSLKHIEYIYSYLNLQEIARQNPKAYPLASVIMACYNRDYYLWKSIQHVLQQTYVNWELIISDDGSNNPKTRQILQLVQNHPRIRVFYLHTNQYAVFALNHGISQAKGEYLSIQDDDDIMVPFRLNYQIDFLRRNQKYEACGTNYIVINEIGYPSSYGGYRVKNFAQTKFTYLFLNHIPHSSFTVRLTPRMKKHFIYNHSTAYDYSLWFKLIFDLNEDIRFAVLPNPVTGIRFHRQRMTHDSIETQHYGKWIPVKQIEIAERIIPDIFDNLSYKCYLETLYKLNYEQDVETCKDQDIHQFLSQINNGLRNLPQMSQNDISNLDQIFDRFHIVYDEKLKEDKVKYLHQRRTFDCVLHFGKIELLLLHIDQLKDYVDYFAIIYLIPPQEQVTLDEIFKHQVIQDNQQKLLFELINVTEEEYEQYQTNLDKEIAYKFTKLLLQRKLFYHEEIILTNSHEIINPYQLRRFQKLNADFGIFGLRPLSIIDLQEGRQYSQSKIMTYKLFEQMGYQKVRNFTLDLDIFKKVGQPAFEDKIQTLIIDKDYINIHTLKDAGVYVDEQDDCRSSFQSQILSQTSNQTFAEKRKLQNFFTSIRVDLQSMCYQKYKLLYKMLDDEL</sequence>
<dbReference type="InterPro" id="IPR001173">
    <property type="entry name" value="Glyco_trans_2-like"/>
</dbReference>
<reference evidence="3 4" key="1">
    <citation type="submission" date="2014-06" db="EMBL/GenBank/DDBJ databases">
        <authorList>
            <person name="Swart Estienne"/>
        </authorList>
    </citation>
    <scope>NUCLEOTIDE SEQUENCE [LARGE SCALE GENOMIC DNA]</scope>
    <source>
        <strain evidence="3 4">130c</strain>
    </source>
</reference>
<dbReference type="AlphaFoldDB" id="A0A078A2L9"/>
<feature type="chain" id="PRO_5001729125" description="Glycosyltransferase 2-like domain-containing protein" evidence="1">
    <location>
        <begin position="23"/>
        <end position="934"/>
    </location>
</feature>
<keyword evidence="1" id="KW-0732">Signal</keyword>
<accession>A0A078A2L9</accession>
<dbReference type="OrthoDB" id="326644at2759"/>
<dbReference type="Proteomes" id="UP000039865">
    <property type="component" value="Unassembled WGS sequence"/>
</dbReference>
<evidence type="ECO:0000256" key="1">
    <source>
        <dbReference type="SAM" id="SignalP"/>
    </source>
</evidence>
<gene>
    <name evidence="3" type="primary">Contig3909.g4173</name>
    <name evidence="3" type="ORF">STYLEM_4014</name>
</gene>
<dbReference type="InParanoid" id="A0A078A2L9"/>
<dbReference type="Gene3D" id="3.90.550.10">
    <property type="entry name" value="Spore Coat Polysaccharide Biosynthesis Protein SpsA, Chain A"/>
    <property type="match status" value="1"/>
</dbReference>
<proteinExistence type="predicted"/>